<dbReference type="PROSITE" id="PS50928">
    <property type="entry name" value="ABC_TM1"/>
    <property type="match status" value="1"/>
</dbReference>
<dbReference type="CDD" id="cd06261">
    <property type="entry name" value="TM_PBP2"/>
    <property type="match status" value="1"/>
</dbReference>
<evidence type="ECO:0000313" key="11">
    <source>
        <dbReference type="EMBL" id="VDB96907.1"/>
    </source>
</evidence>
<keyword evidence="2 7" id="KW-0813">Transport</keyword>
<evidence type="ECO:0000259" key="8">
    <source>
        <dbReference type="PROSITE" id="PS50928"/>
    </source>
</evidence>
<evidence type="ECO:0000256" key="1">
    <source>
        <dbReference type="ARBA" id="ARBA00004651"/>
    </source>
</evidence>
<feature type="transmembrane region" description="Helical" evidence="7">
    <location>
        <begin position="236"/>
        <end position="257"/>
    </location>
</feature>
<dbReference type="Proteomes" id="UP001281024">
    <property type="component" value="Unassembled WGS sequence"/>
</dbReference>
<evidence type="ECO:0000256" key="7">
    <source>
        <dbReference type="RuleBase" id="RU363032"/>
    </source>
</evidence>
<keyword evidence="4 7" id="KW-0812">Transmembrane</keyword>
<feature type="transmembrane region" description="Helical" evidence="7">
    <location>
        <begin position="138"/>
        <end position="157"/>
    </location>
</feature>
<evidence type="ECO:0000313" key="14">
    <source>
        <dbReference type="Proteomes" id="UP001281024"/>
    </source>
</evidence>
<dbReference type="PANTHER" id="PTHR43744">
    <property type="entry name" value="ABC TRANSPORTER PERMEASE PROTEIN MG189-RELATED-RELATED"/>
    <property type="match status" value="1"/>
</dbReference>
<feature type="domain" description="ABC transmembrane type-1" evidence="8">
    <location>
        <begin position="67"/>
        <end position="257"/>
    </location>
</feature>
<dbReference type="Gene3D" id="1.10.3720.10">
    <property type="entry name" value="MetI-like"/>
    <property type="match status" value="1"/>
</dbReference>
<evidence type="ECO:0000256" key="6">
    <source>
        <dbReference type="ARBA" id="ARBA00023136"/>
    </source>
</evidence>
<dbReference type="RefSeq" id="WP_002817498.1">
    <property type="nucleotide sequence ID" value="NZ_CP014324.1"/>
</dbReference>
<dbReference type="AlphaFoldDB" id="A0A483B0E1"/>
<dbReference type="EMBL" id="WERV01000006">
    <property type="protein sequence ID" value="MDV7715615.1"/>
    <property type="molecule type" value="Genomic_DNA"/>
</dbReference>
<evidence type="ECO:0000313" key="10">
    <source>
        <dbReference type="EMBL" id="OIM22262.1"/>
    </source>
</evidence>
<dbReference type="OMA" id="QAVIVPM"/>
<name>A0A483B0E1_OENOE</name>
<proteinExistence type="inferred from homology"/>
<feature type="transmembrane region" description="Helical" evidence="7">
    <location>
        <begin position="103"/>
        <end position="126"/>
    </location>
</feature>
<protein>
    <submittedName>
        <fullName evidence="9">ABC transporter permease subunit</fullName>
    </submittedName>
    <submittedName>
        <fullName evidence="11">Starch degradation products transport system permease protein AmyC</fullName>
    </submittedName>
    <submittedName>
        <fullName evidence="10">Sugar ABC transporter permease</fullName>
    </submittedName>
</protein>
<gene>
    <name evidence="11" type="primary">amyC</name>
    <name evidence="10" type="ORF">ATX59_00110</name>
    <name evidence="9" type="ORF">GA838_07645</name>
    <name evidence="11" type="ORF">OENI_0024</name>
</gene>
<comment type="subcellular location">
    <subcellularLocation>
        <location evidence="1 7">Cell membrane</location>
        <topology evidence="1 7">Multi-pass membrane protein</topology>
    </subcellularLocation>
</comment>
<dbReference type="Proteomes" id="UP000294726">
    <property type="component" value="Chromosome"/>
</dbReference>
<evidence type="ECO:0000256" key="5">
    <source>
        <dbReference type="ARBA" id="ARBA00022989"/>
    </source>
</evidence>
<reference evidence="10 12" key="1">
    <citation type="journal article" date="2016" name="BMC Genomics">
        <title>Consensus pan-genome assembly of the specialised wine bacterium Oenococcus oeni.</title>
        <authorList>
            <person name="Sternes P.R."/>
            <person name="Borneman A.R."/>
        </authorList>
    </citation>
    <scope>NUCLEOTIDE SEQUENCE [LARGE SCALE GENOMIC DNA]</scope>
    <source>
        <strain evidence="10 12">AWRIB661</strain>
    </source>
</reference>
<dbReference type="InterPro" id="IPR000515">
    <property type="entry name" value="MetI-like"/>
</dbReference>
<dbReference type="GO" id="GO:0055085">
    <property type="term" value="P:transmembrane transport"/>
    <property type="evidence" value="ECO:0007669"/>
    <property type="project" value="InterPro"/>
</dbReference>
<feature type="transmembrane region" description="Helical" evidence="7">
    <location>
        <begin position="178"/>
        <end position="200"/>
    </location>
</feature>
<feature type="transmembrane region" description="Helical" evidence="7">
    <location>
        <begin position="67"/>
        <end position="91"/>
    </location>
</feature>
<reference evidence="11 13" key="2">
    <citation type="submission" date="2018-08" db="EMBL/GenBank/DDBJ databases">
        <authorList>
            <person name="Lorentzen P. G. S. M."/>
        </authorList>
    </citation>
    <scope>NUCLEOTIDE SEQUENCE [LARGE SCALE GENOMIC DNA]</scope>
    <source>
        <strain evidence="11 13">CRBO_1381</strain>
    </source>
</reference>
<comment type="similarity">
    <text evidence="7">Belongs to the binding-protein-dependent transport system permease family.</text>
</comment>
<keyword evidence="5 7" id="KW-1133">Transmembrane helix</keyword>
<sequence length="271" mass="30194">MKIRPTKFLITLFALIAGVVWIYPFVIIVLNSVKTKNGIFANPIGFNSFTTKNYYQAFQQLDFIHSFWNSLIITVGSVFLITIFSSMAAYALARTNSRLNSSIYYLCAGTMLIPFQSIMIPLVSIFGKIDFLDRTSLILMNTGLALSLSVVLFYGAFLGVPRSIDEAAILDGASTIKAFFMIILPNVKSMTGTVIILNAMKIWNDYLLPSLVINKDGMYTLPLKMYYFFGETNSQWQLALAGLVLAIIPVIILFVLLQKQIMQSAIEGAVK</sequence>
<dbReference type="GeneID" id="75064875"/>
<evidence type="ECO:0000313" key="13">
    <source>
        <dbReference type="Proteomes" id="UP000294726"/>
    </source>
</evidence>
<organism evidence="9 14">
    <name type="scientific">Oenococcus oeni</name>
    <name type="common">Leuconostoc oenos</name>
    <dbReference type="NCBI Taxonomy" id="1247"/>
    <lineage>
        <taxon>Bacteria</taxon>
        <taxon>Bacillati</taxon>
        <taxon>Bacillota</taxon>
        <taxon>Bacilli</taxon>
        <taxon>Lactobacillales</taxon>
        <taxon>Lactobacillaceae</taxon>
        <taxon>Oenococcus</taxon>
    </lineage>
</organism>
<dbReference type="Proteomes" id="UP000181728">
    <property type="component" value="Unassembled WGS sequence"/>
</dbReference>
<dbReference type="SUPFAM" id="SSF161098">
    <property type="entry name" value="MetI-like"/>
    <property type="match status" value="1"/>
</dbReference>
<dbReference type="PANTHER" id="PTHR43744:SF3">
    <property type="entry name" value="LACTOSE TRANSPORT SYSTEM PERMEASE PROTEIN LACG"/>
    <property type="match status" value="1"/>
</dbReference>
<dbReference type="GO" id="GO:0005886">
    <property type="term" value="C:plasma membrane"/>
    <property type="evidence" value="ECO:0007669"/>
    <property type="project" value="UniProtKB-SubCell"/>
</dbReference>
<keyword evidence="3" id="KW-1003">Cell membrane</keyword>
<dbReference type="InterPro" id="IPR035906">
    <property type="entry name" value="MetI-like_sf"/>
</dbReference>
<evidence type="ECO:0000313" key="12">
    <source>
        <dbReference type="Proteomes" id="UP000181728"/>
    </source>
</evidence>
<evidence type="ECO:0000256" key="3">
    <source>
        <dbReference type="ARBA" id="ARBA00022475"/>
    </source>
</evidence>
<dbReference type="Pfam" id="PF00528">
    <property type="entry name" value="BPD_transp_1"/>
    <property type="match status" value="1"/>
</dbReference>
<feature type="transmembrane region" description="Helical" evidence="7">
    <location>
        <begin position="12"/>
        <end position="33"/>
    </location>
</feature>
<evidence type="ECO:0000256" key="2">
    <source>
        <dbReference type="ARBA" id="ARBA00022448"/>
    </source>
</evidence>
<reference evidence="9" key="3">
    <citation type="submission" date="2019-10" db="EMBL/GenBank/DDBJ databases">
        <title>Malate fermentation in French cider.</title>
        <authorList>
            <person name="Cousin F.J."/>
            <person name="Medina Fernandez S."/>
            <person name="Misery B."/>
            <person name="Laplace J.-M."/>
            <person name="Cretenet M."/>
        </authorList>
    </citation>
    <scope>NUCLEOTIDE SEQUENCE</scope>
    <source>
        <strain evidence="9">UCMA15129</strain>
    </source>
</reference>
<dbReference type="EMBL" id="LR031358">
    <property type="protein sequence ID" value="VDB96907.1"/>
    <property type="molecule type" value="Genomic_DNA"/>
</dbReference>
<keyword evidence="6 7" id="KW-0472">Membrane</keyword>
<dbReference type="EMBL" id="MLOK01000001">
    <property type="protein sequence ID" value="OIM22262.1"/>
    <property type="molecule type" value="Genomic_DNA"/>
</dbReference>
<evidence type="ECO:0000256" key="4">
    <source>
        <dbReference type="ARBA" id="ARBA00022692"/>
    </source>
</evidence>
<evidence type="ECO:0000313" key="9">
    <source>
        <dbReference type="EMBL" id="MDV7715615.1"/>
    </source>
</evidence>
<accession>A0A483B0E1</accession>